<evidence type="ECO:0000256" key="1">
    <source>
        <dbReference type="ARBA" id="ARBA00022603"/>
    </source>
</evidence>
<evidence type="ECO:0000313" key="6">
    <source>
        <dbReference type="EMBL" id="UOO87975.1"/>
    </source>
</evidence>
<proteinExistence type="inferred from homology"/>
<sequence>MIVKPLVQHRFSKAFASYGEHANLQKHMSQTLFEHWQSYAPQVKHVLELGCGTGNLSRLLAGLPTLQTLYLNDLCAAAASLEHEFTGRIHSEFHAGDMDSIAFPTPVDAVVSSSALQWSQDLPTLLNKISASLPPRGWLVFASFGPSHYQEVKALTGIGLHYPSLDAISTHLQAEFELLWRHEAPHLCTFATPMAVLQHMRQTGVSGISQQAWTKSKLQQFCQHYAQDYAADDAGVVLSQHPLYLIARKKPS</sequence>
<dbReference type="GO" id="GO:0032259">
    <property type="term" value="P:methylation"/>
    <property type="evidence" value="ECO:0007669"/>
    <property type="project" value="UniProtKB-KW"/>
</dbReference>
<accession>A0ABY4DZM2</accession>
<dbReference type="RefSeq" id="WP_058356586.1">
    <property type="nucleotide sequence ID" value="NZ_CABKVG010000009.1"/>
</dbReference>
<organism evidence="6 7">
    <name type="scientific">Vitreoscilla massiliensis</name>
    <dbReference type="NCBI Taxonomy" id="1689272"/>
    <lineage>
        <taxon>Bacteria</taxon>
        <taxon>Pseudomonadati</taxon>
        <taxon>Pseudomonadota</taxon>
        <taxon>Betaproteobacteria</taxon>
        <taxon>Neisseriales</taxon>
        <taxon>Neisseriaceae</taxon>
        <taxon>Vitreoscilla</taxon>
    </lineage>
</organism>
<protein>
    <recommendedName>
        <fullName evidence="5">Malonyl-[acyl-carrier protein] O-methyltransferase</fullName>
        <shortName evidence="5">Malonyl-ACP O-methyltransferase</shortName>
        <ecNumber evidence="5">2.1.1.197</ecNumber>
    </recommendedName>
    <alternativeName>
        <fullName evidence="5">Biotin synthesis protein BioC</fullName>
    </alternativeName>
</protein>
<dbReference type="PANTHER" id="PTHR13090">
    <property type="entry name" value="ARGININE-HYDROXYLASE NDUFAF5, MITOCHONDRIAL"/>
    <property type="match status" value="1"/>
</dbReference>
<keyword evidence="1 5" id="KW-0489">Methyltransferase</keyword>
<reference evidence="6 7" key="1">
    <citation type="journal article" date="2022" name="Res Sq">
        <title>Evolution of multicellular longitudinally dividing oral cavity symbionts (Neisseriaceae).</title>
        <authorList>
            <person name="Nyongesa S."/>
            <person name="Weber P."/>
            <person name="Bernet E."/>
            <person name="Pullido F."/>
            <person name="Nieckarz M."/>
            <person name="Delaby M."/>
            <person name="Nieves C."/>
            <person name="Viehboeck T."/>
            <person name="Krause N."/>
            <person name="Rivera-Millot A."/>
            <person name="Nakamura A."/>
            <person name="Vischer N."/>
            <person name="VanNieuwenhze M."/>
            <person name="Brun Y."/>
            <person name="Cava F."/>
            <person name="Bulgheresi S."/>
            <person name="Veyrier F."/>
        </authorList>
    </citation>
    <scope>NUCLEOTIDE SEQUENCE [LARGE SCALE GENOMIC DNA]</scope>
    <source>
        <strain evidence="6 7">SN4</strain>
    </source>
</reference>
<dbReference type="NCBIfam" id="TIGR02072">
    <property type="entry name" value="BioC"/>
    <property type="match status" value="1"/>
</dbReference>
<dbReference type="Proteomes" id="UP000832011">
    <property type="component" value="Chromosome"/>
</dbReference>
<keyword evidence="4 5" id="KW-0093">Biotin biosynthesis</keyword>
<dbReference type="EC" id="2.1.1.197" evidence="5"/>
<dbReference type="InterPro" id="IPR011814">
    <property type="entry name" value="BioC"/>
</dbReference>
<evidence type="ECO:0000256" key="4">
    <source>
        <dbReference type="ARBA" id="ARBA00022756"/>
    </source>
</evidence>
<keyword evidence="7" id="KW-1185">Reference proteome</keyword>
<dbReference type="Gene3D" id="3.40.50.150">
    <property type="entry name" value="Vaccinia Virus protein VP39"/>
    <property type="match status" value="1"/>
</dbReference>
<dbReference type="CDD" id="cd02440">
    <property type="entry name" value="AdoMet_MTases"/>
    <property type="match status" value="1"/>
</dbReference>
<comment type="catalytic activity">
    <reaction evidence="5">
        <text>malonyl-[ACP] + S-adenosyl-L-methionine = malonyl-[ACP] methyl ester + S-adenosyl-L-homocysteine</text>
        <dbReference type="Rhea" id="RHEA:17105"/>
        <dbReference type="Rhea" id="RHEA-COMP:9623"/>
        <dbReference type="Rhea" id="RHEA-COMP:9954"/>
        <dbReference type="ChEBI" id="CHEBI:57856"/>
        <dbReference type="ChEBI" id="CHEBI:59789"/>
        <dbReference type="ChEBI" id="CHEBI:78449"/>
        <dbReference type="ChEBI" id="CHEBI:78845"/>
        <dbReference type="EC" id="2.1.1.197"/>
    </reaction>
</comment>
<gene>
    <name evidence="5 6" type="primary">bioC</name>
    <name evidence="6" type="ORF">LVJ82_10770</name>
</gene>
<dbReference type="SUPFAM" id="SSF53335">
    <property type="entry name" value="S-adenosyl-L-methionine-dependent methyltransferases"/>
    <property type="match status" value="1"/>
</dbReference>
<keyword evidence="2 5" id="KW-0808">Transferase</keyword>
<keyword evidence="3 5" id="KW-0949">S-adenosyl-L-methionine</keyword>
<name>A0ABY4DZM2_9NEIS</name>
<dbReference type="Pfam" id="PF13489">
    <property type="entry name" value="Methyltransf_23"/>
    <property type="match status" value="1"/>
</dbReference>
<dbReference type="PANTHER" id="PTHR13090:SF1">
    <property type="entry name" value="ARGININE-HYDROXYLASE NDUFAF5, MITOCHONDRIAL"/>
    <property type="match status" value="1"/>
</dbReference>
<dbReference type="InterPro" id="IPR029063">
    <property type="entry name" value="SAM-dependent_MTases_sf"/>
</dbReference>
<evidence type="ECO:0000313" key="7">
    <source>
        <dbReference type="Proteomes" id="UP000832011"/>
    </source>
</evidence>
<evidence type="ECO:0000256" key="2">
    <source>
        <dbReference type="ARBA" id="ARBA00022679"/>
    </source>
</evidence>
<comment type="similarity">
    <text evidence="5">Belongs to the methyltransferase superfamily.</text>
</comment>
<comment type="pathway">
    <text evidence="5">Cofactor biosynthesis; biotin biosynthesis.</text>
</comment>
<dbReference type="EMBL" id="CP091511">
    <property type="protein sequence ID" value="UOO87975.1"/>
    <property type="molecule type" value="Genomic_DNA"/>
</dbReference>
<dbReference type="InterPro" id="IPR050602">
    <property type="entry name" value="Malonyl-ACP_OMT"/>
</dbReference>
<dbReference type="HAMAP" id="MF_00835">
    <property type="entry name" value="BioC"/>
    <property type="match status" value="1"/>
</dbReference>
<evidence type="ECO:0000256" key="3">
    <source>
        <dbReference type="ARBA" id="ARBA00022691"/>
    </source>
</evidence>
<comment type="function">
    <text evidence="5">Converts the free carboxyl group of a malonyl-thioester to its methyl ester by transfer of a methyl group from S-adenosyl-L-methionine (SAM). It allows to synthesize pimeloyl-ACP via the fatty acid synthetic pathway.</text>
</comment>
<evidence type="ECO:0000256" key="5">
    <source>
        <dbReference type="HAMAP-Rule" id="MF_00835"/>
    </source>
</evidence>
<dbReference type="GO" id="GO:0102130">
    <property type="term" value="F:malonyl-CoA methyltransferase activity"/>
    <property type="evidence" value="ECO:0007669"/>
    <property type="project" value="UniProtKB-EC"/>
</dbReference>